<evidence type="ECO:0000259" key="1">
    <source>
        <dbReference type="PROSITE" id="PS50995"/>
    </source>
</evidence>
<dbReference type="EMBL" id="BAAAVM010000136">
    <property type="protein sequence ID" value="GAA2779539.1"/>
    <property type="molecule type" value="Genomic_DNA"/>
</dbReference>
<dbReference type="InterPro" id="IPR036388">
    <property type="entry name" value="WH-like_DNA-bd_sf"/>
</dbReference>
<gene>
    <name evidence="2" type="ORF">GCM10010521_68360</name>
</gene>
<dbReference type="PANTHER" id="PTHR33164:SF103">
    <property type="entry name" value="REGULATORY PROTEIN MARR"/>
    <property type="match status" value="1"/>
</dbReference>
<evidence type="ECO:0000313" key="2">
    <source>
        <dbReference type="EMBL" id="GAA2779539.1"/>
    </source>
</evidence>
<proteinExistence type="predicted"/>
<dbReference type="InterPro" id="IPR000835">
    <property type="entry name" value="HTH_MarR-typ"/>
</dbReference>
<comment type="caution">
    <text evidence="2">The sequence shown here is derived from an EMBL/GenBank/DDBJ whole genome shotgun (WGS) entry which is preliminary data.</text>
</comment>
<dbReference type="RefSeq" id="WP_345059447.1">
    <property type="nucleotide sequence ID" value="NZ_BAAAVM010000136.1"/>
</dbReference>
<dbReference type="PANTHER" id="PTHR33164">
    <property type="entry name" value="TRANSCRIPTIONAL REGULATOR, MARR FAMILY"/>
    <property type="match status" value="1"/>
</dbReference>
<dbReference type="Gene3D" id="1.10.10.10">
    <property type="entry name" value="Winged helix-like DNA-binding domain superfamily/Winged helix DNA-binding domain"/>
    <property type="match status" value="1"/>
</dbReference>
<name>A0ABP6HLU7_9ACTN</name>
<dbReference type="InterPro" id="IPR036390">
    <property type="entry name" value="WH_DNA-bd_sf"/>
</dbReference>
<protein>
    <recommendedName>
        <fullName evidence="1">HTH marR-type domain-containing protein</fullName>
    </recommendedName>
</protein>
<dbReference type="SMART" id="SM00347">
    <property type="entry name" value="HTH_MARR"/>
    <property type="match status" value="1"/>
</dbReference>
<dbReference type="InterPro" id="IPR039422">
    <property type="entry name" value="MarR/SlyA-like"/>
</dbReference>
<dbReference type="Pfam" id="PF12802">
    <property type="entry name" value="MarR_2"/>
    <property type="match status" value="1"/>
</dbReference>
<dbReference type="Proteomes" id="UP001500893">
    <property type="component" value="Unassembled WGS sequence"/>
</dbReference>
<organism evidence="2 3">
    <name type="scientific">Streptomyces rameus</name>
    <dbReference type="NCBI Taxonomy" id="68261"/>
    <lineage>
        <taxon>Bacteria</taxon>
        <taxon>Bacillati</taxon>
        <taxon>Actinomycetota</taxon>
        <taxon>Actinomycetes</taxon>
        <taxon>Kitasatosporales</taxon>
        <taxon>Streptomycetaceae</taxon>
        <taxon>Streptomyces</taxon>
    </lineage>
</organism>
<dbReference type="PROSITE" id="PS50995">
    <property type="entry name" value="HTH_MARR_2"/>
    <property type="match status" value="1"/>
</dbReference>
<sequence length="164" mass="17444">MTHLGGPGDDRASVGEGAEAAALEIADGVESLTTLWSLAAQGAALRLSQHQLRALRALESAPGLNLTALAERLDIGLPTASRLCDRLEAAGLLERVLHPHKRREVRLDLTPHARRVLGDVARRRARALAEVLEGMKPADRAALSQGLRALLGARSQRPPGLDAE</sequence>
<keyword evidence="3" id="KW-1185">Reference proteome</keyword>
<accession>A0ABP6HLU7</accession>
<dbReference type="SUPFAM" id="SSF46785">
    <property type="entry name" value="Winged helix' DNA-binding domain"/>
    <property type="match status" value="1"/>
</dbReference>
<reference evidence="3" key="1">
    <citation type="journal article" date="2019" name="Int. J. Syst. Evol. Microbiol.">
        <title>The Global Catalogue of Microorganisms (GCM) 10K type strain sequencing project: providing services to taxonomists for standard genome sequencing and annotation.</title>
        <authorList>
            <consortium name="The Broad Institute Genomics Platform"/>
            <consortium name="The Broad Institute Genome Sequencing Center for Infectious Disease"/>
            <person name="Wu L."/>
            <person name="Ma J."/>
        </authorList>
    </citation>
    <scope>NUCLEOTIDE SEQUENCE [LARGE SCALE GENOMIC DNA]</scope>
    <source>
        <strain evidence="3">JCM 11574</strain>
    </source>
</reference>
<feature type="domain" description="HTH marR-type" evidence="1">
    <location>
        <begin position="22"/>
        <end position="152"/>
    </location>
</feature>
<evidence type="ECO:0000313" key="3">
    <source>
        <dbReference type="Proteomes" id="UP001500893"/>
    </source>
</evidence>